<evidence type="ECO:0000313" key="2">
    <source>
        <dbReference type="EnsemblPlants" id="OGLUM12G09360.1"/>
    </source>
</evidence>
<proteinExistence type="predicted"/>
<protein>
    <submittedName>
        <fullName evidence="2">Uncharacterized protein</fullName>
    </submittedName>
</protein>
<reference evidence="2" key="2">
    <citation type="submission" date="2018-05" db="EMBL/GenBank/DDBJ databases">
        <title>OgluRS3 (Oryza glumaepatula Reference Sequence Version 3).</title>
        <authorList>
            <person name="Zhang J."/>
            <person name="Kudrna D."/>
            <person name="Lee S."/>
            <person name="Talag J."/>
            <person name="Welchert J."/>
            <person name="Wing R.A."/>
        </authorList>
    </citation>
    <scope>NUCLEOTIDE SEQUENCE [LARGE SCALE GENOMIC DNA]</scope>
</reference>
<dbReference type="Proteomes" id="UP000026961">
    <property type="component" value="Chromosome 12"/>
</dbReference>
<accession>A0A0E0BR58</accession>
<name>A0A0E0BR58_9ORYZ</name>
<feature type="region of interest" description="Disordered" evidence="1">
    <location>
        <begin position="1"/>
        <end position="33"/>
    </location>
</feature>
<keyword evidence="3" id="KW-1185">Reference proteome</keyword>
<evidence type="ECO:0000313" key="3">
    <source>
        <dbReference type="Proteomes" id="UP000026961"/>
    </source>
</evidence>
<dbReference type="HOGENOM" id="CLU_1549961_0_0_1"/>
<dbReference type="AlphaFoldDB" id="A0A0E0BR58"/>
<sequence>MENAYGCKTNPRDTPRQRRRRSSCGAGEVEQRDELATWGRRRRMRRRQIWCLPCTMPPQPPQPAVDDDVLGAPLPPAMKVFITDAVADPLAAGHGGCRCNHTPFRLHRAPLPLSLSLTAPATELLAVATFPAAAAAGSGERLATATGRAAVPCDLGEESEVGGGDPDDLGEEE</sequence>
<organism evidence="2">
    <name type="scientific">Oryza glumipatula</name>
    <dbReference type="NCBI Taxonomy" id="40148"/>
    <lineage>
        <taxon>Eukaryota</taxon>
        <taxon>Viridiplantae</taxon>
        <taxon>Streptophyta</taxon>
        <taxon>Embryophyta</taxon>
        <taxon>Tracheophyta</taxon>
        <taxon>Spermatophyta</taxon>
        <taxon>Magnoliopsida</taxon>
        <taxon>Liliopsida</taxon>
        <taxon>Poales</taxon>
        <taxon>Poaceae</taxon>
        <taxon>BOP clade</taxon>
        <taxon>Oryzoideae</taxon>
        <taxon>Oryzeae</taxon>
        <taxon>Oryzinae</taxon>
        <taxon>Oryza</taxon>
    </lineage>
</organism>
<reference evidence="2" key="1">
    <citation type="submission" date="2015-04" db="UniProtKB">
        <authorList>
            <consortium name="EnsemblPlants"/>
        </authorList>
    </citation>
    <scope>IDENTIFICATION</scope>
</reference>
<dbReference type="EnsemblPlants" id="OGLUM12G09360.1">
    <property type="protein sequence ID" value="OGLUM12G09360.1"/>
    <property type="gene ID" value="OGLUM12G09360"/>
</dbReference>
<feature type="compositionally biased region" description="Acidic residues" evidence="1">
    <location>
        <begin position="155"/>
        <end position="173"/>
    </location>
</feature>
<dbReference type="Gramene" id="OGLUM12G09360.1">
    <property type="protein sequence ID" value="OGLUM12G09360.1"/>
    <property type="gene ID" value="OGLUM12G09360"/>
</dbReference>
<feature type="region of interest" description="Disordered" evidence="1">
    <location>
        <begin position="149"/>
        <end position="173"/>
    </location>
</feature>
<evidence type="ECO:0000256" key="1">
    <source>
        <dbReference type="SAM" id="MobiDB-lite"/>
    </source>
</evidence>